<evidence type="ECO:0000256" key="1">
    <source>
        <dbReference type="SAM" id="MobiDB-lite"/>
    </source>
</evidence>
<dbReference type="InterPro" id="IPR020017">
    <property type="entry name" value="XapX_domain"/>
</dbReference>
<dbReference type="AlphaFoldDB" id="A0A0E1W4D8"/>
<evidence type="ECO:0008006" key="4">
    <source>
        <dbReference type="Google" id="ProtNLM"/>
    </source>
</evidence>
<dbReference type="NCBIfam" id="TIGR03510">
    <property type="entry name" value="XapX"/>
    <property type="match status" value="1"/>
</dbReference>
<dbReference type="Pfam" id="PF07235">
    <property type="entry name" value="DUF1427"/>
    <property type="match status" value="1"/>
</dbReference>
<feature type="transmembrane region" description="Helical" evidence="2">
    <location>
        <begin position="92"/>
        <end position="110"/>
    </location>
</feature>
<keyword evidence="2" id="KW-0472">Membrane</keyword>
<keyword evidence="2" id="KW-1133">Transmembrane helix</keyword>
<dbReference type="HOGENOM" id="CLU_1406411_0_0_4"/>
<feature type="region of interest" description="Disordered" evidence="1">
    <location>
        <begin position="169"/>
        <end position="193"/>
    </location>
</feature>
<evidence type="ECO:0000256" key="2">
    <source>
        <dbReference type="SAM" id="Phobius"/>
    </source>
</evidence>
<sequence>MGFARSRAGAAIAAEADVAAPSHRTTSRRLARASEARRIAIVQNARQTFNTGACANAIVRRVGSRRARPVRAARFADTDRPAISFGSLIMKVYVLSLAMGLLVGVIYGVFNVRSPAPPVIALVGLLGILAGEQVPPLVKRLAGRAETSTTWFQHQVKPHMFGQLPSCPKAPDAPAQVAAARPPASRSGDTHHG</sequence>
<dbReference type="Proteomes" id="UP000001812">
    <property type="component" value="Chromosome II"/>
</dbReference>
<dbReference type="EMBL" id="CM000833">
    <property type="protein sequence ID" value="EET04527.1"/>
    <property type="molecule type" value="Genomic_DNA"/>
</dbReference>
<feature type="compositionally biased region" description="Low complexity" evidence="1">
    <location>
        <begin position="169"/>
        <end position="184"/>
    </location>
</feature>
<gene>
    <name evidence="3" type="ORF">BURPS1710A_A3091</name>
</gene>
<proteinExistence type="predicted"/>
<evidence type="ECO:0000313" key="3">
    <source>
        <dbReference type="EMBL" id="EET04527.1"/>
    </source>
</evidence>
<keyword evidence="2" id="KW-0812">Transmembrane</keyword>
<reference evidence="3" key="1">
    <citation type="submission" date="2009-05" db="EMBL/GenBank/DDBJ databases">
        <authorList>
            <person name="Harkins D.M."/>
            <person name="DeShazer D."/>
            <person name="Woods D.E."/>
            <person name="Brinkac L.M."/>
            <person name="Brown K.A."/>
            <person name="Hung G.C."/>
            <person name="Tuanyok A."/>
            <person name="Zhang B."/>
            <person name="Nierman W.C."/>
        </authorList>
    </citation>
    <scope>NUCLEOTIDE SEQUENCE [LARGE SCALE GENOMIC DNA]</scope>
    <source>
        <strain evidence="3">1710a</strain>
    </source>
</reference>
<accession>A0A0E1W4D8</accession>
<feature type="transmembrane region" description="Helical" evidence="2">
    <location>
        <begin position="116"/>
        <end position="134"/>
    </location>
</feature>
<name>A0A0E1W4D8_BURPE</name>
<dbReference type="InterPro" id="IPR009872">
    <property type="entry name" value="DUF1427"/>
</dbReference>
<organism evidence="3">
    <name type="scientific">Burkholderia pseudomallei 1710a</name>
    <dbReference type="NCBI Taxonomy" id="320371"/>
    <lineage>
        <taxon>Bacteria</taxon>
        <taxon>Pseudomonadati</taxon>
        <taxon>Pseudomonadota</taxon>
        <taxon>Betaproteobacteria</taxon>
        <taxon>Burkholderiales</taxon>
        <taxon>Burkholderiaceae</taxon>
        <taxon>Burkholderia</taxon>
        <taxon>pseudomallei group</taxon>
    </lineage>
</organism>
<protein>
    <recommendedName>
        <fullName evidence="4">XapX domain protein</fullName>
    </recommendedName>
</protein>